<protein>
    <submittedName>
        <fullName evidence="2">Uncharacterized protein</fullName>
    </submittedName>
</protein>
<evidence type="ECO:0000256" key="1">
    <source>
        <dbReference type="SAM" id="MobiDB-lite"/>
    </source>
</evidence>
<feature type="compositionally biased region" description="Basic and acidic residues" evidence="1">
    <location>
        <begin position="56"/>
        <end position="70"/>
    </location>
</feature>
<feature type="region of interest" description="Disordered" evidence="1">
    <location>
        <begin position="40"/>
        <end position="124"/>
    </location>
</feature>
<keyword evidence="3" id="KW-1185">Reference proteome</keyword>
<name>A0A6A6NU90_9PEZI</name>
<dbReference type="Proteomes" id="UP000799766">
    <property type="component" value="Unassembled WGS sequence"/>
</dbReference>
<dbReference type="AlphaFoldDB" id="A0A6A6NU90"/>
<evidence type="ECO:0000313" key="2">
    <source>
        <dbReference type="EMBL" id="KAF2455002.1"/>
    </source>
</evidence>
<evidence type="ECO:0000313" key="3">
    <source>
        <dbReference type="Proteomes" id="UP000799766"/>
    </source>
</evidence>
<accession>A0A6A6NU90</accession>
<organism evidence="2 3">
    <name type="scientific">Lineolata rhizophorae</name>
    <dbReference type="NCBI Taxonomy" id="578093"/>
    <lineage>
        <taxon>Eukaryota</taxon>
        <taxon>Fungi</taxon>
        <taxon>Dikarya</taxon>
        <taxon>Ascomycota</taxon>
        <taxon>Pezizomycotina</taxon>
        <taxon>Dothideomycetes</taxon>
        <taxon>Dothideomycetes incertae sedis</taxon>
        <taxon>Lineolatales</taxon>
        <taxon>Lineolataceae</taxon>
        <taxon>Lineolata</taxon>
    </lineage>
</organism>
<dbReference type="EMBL" id="MU001688">
    <property type="protein sequence ID" value="KAF2455002.1"/>
    <property type="molecule type" value="Genomic_DNA"/>
</dbReference>
<reference evidence="2" key="1">
    <citation type="journal article" date="2020" name="Stud. Mycol.">
        <title>101 Dothideomycetes genomes: a test case for predicting lifestyles and emergence of pathogens.</title>
        <authorList>
            <person name="Haridas S."/>
            <person name="Albert R."/>
            <person name="Binder M."/>
            <person name="Bloem J."/>
            <person name="Labutti K."/>
            <person name="Salamov A."/>
            <person name="Andreopoulos B."/>
            <person name="Baker S."/>
            <person name="Barry K."/>
            <person name="Bills G."/>
            <person name="Bluhm B."/>
            <person name="Cannon C."/>
            <person name="Castanera R."/>
            <person name="Culley D."/>
            <person name="Daum C."/>
            <person name="Ezra D."/>
            <person name="Gonzalez J."/>
            <person name="Henrissat B."/>
            <person name="Kuo A."/>
            <person name="Liang C."/>
            <person name="Lipzen A."/>
            <person name="Lutzoni F."/>
            <person name="Magnuson J."/>
            <person name="Mondo S."/>
            <person name="Nolan M."/>
            <person name="Ohm R."/>
            <person name="Pangilinan J."/>
            <person name="Park H.-J."/>
            <person name="Ramirez L."/>
            <person name="Alfaro M."/>
            <person name="Sun H."/>
            <person name="Tritt A."/>
            <person name="Yoshinaga Y."/>
            <person name="Zwiers L.-H."/>
            <person name="Turgeon B."/>
            <person name="Goodwin S."/>
            <person name="Spatafora J."/>
            <person name="Crous P."/>
            <person name="Grigoriev I."/>
        </authorList>
    </citation>
    <scope>NUCLEOTIDE SEQUENCE</scope>
    <source>
        <strain evidence="2">ATCC 16933</strain>
    </source>
</reference>
<proteinExistence type="predicted"/>
<sequence length="203" mass="22123">MWRLPDDGKDQSLHRLEEAIEMGQAPRRIGGCAGHVRKVRTTAWPASTARERPRRTRCEVSGRPRKDGDAGHTSSGGEGTAGVGKPFPVTSRGRNHGSRGPSSRRLAGPGLPEPRFARRRSRVDGNMDAGDRAYGTKIACQAHSATLLSLSRHSAWAGYRWPAIRNLLAGFCVAIPRRAEPFALCGAPVPSESSFYEIYCPHK</sequence>
<gene>
    <name evidence="2" type="ORF">BDY21DRAFT_76437</name>
</gene>